<evidence type="ECO:0000313" key="2">
    <source>
        <dbReference type="EMBL" id="MET8434402.1"/>
    </source>
</evidence>
<dbReference type="RefSeq" id="WP_356669153.1">
    <property type="nucleotide sequence ID" value="NZ_JBEXEF010000003.1"/>
</dbReference>
<feature type="region of interest" description="Disordered" evidence="1">
    <location>
        <begin position="90"/>
        <end position="134"/>
    </location>
</feature>
<feature type="region of interest" description="Disordered" evidence="1">
    <location>
        <begin position="186"/>
        <end position="244"/>
    </location>
</feature>
<evidence type="ECO:0000313" key="3">
    <source>
        <dbReference type="Proteomes" id="UP001550044"/>
    </source>
</evidence>
<comment type="caution">
    <text evidence="2">The sequence shown here is derived from an EMBL/GenBank/DDBJ whole genome shotgun (WGS) entry which is preliminary data.</text>
</comment>
<feature type="compositionally biased region" description="Polar residues" evidence="1">
    <location>
        <begin position="232"/>
        <end position="241"/>
    </location>
</feature>
<dbReference type="Proteomes" id="UP001550044">
    <property type="component" value="Unassembled WGS sequence"/>
</dbReference>
<evidence type="ECO:0000256" key="1">
    <source>
        <dbReference type="SAM" id="MobiDB-lite"/>
    </source>
</evidence>
<keyword evidence="3" id="KW-1185">Reference proteome</keyword>
<proteinExistence type="predicted"/>
<protein>
    <submittedName>
        <fullName evidence="2">Uncharacterized protein</fullName>
    </submittedName>
</protein>
<dbReference type="EMBL" id="JBEXIP010000011">
    <property type="protein sequence ID" value="MET8434402.1"/>
    <property type="molecule type" value="Genomic_DNA"/>
</dbReference>
<gene>
    <name evidence="2" type="ORF">ABZV61_16690</name>
</gene>
<accession>A0ABV2U993</accession>
<name>A0ABV2U993_9ACTN</name>
<sequence length="269" mass="29513">MEPREMWERHAVLARAYFGNDEDVRRAQGDLDERNADRMRTLAAFAVTLGSDGTVAELLGLHEREVRLARRTVGKDDARAIAKALLDHHAADAHKPSAEDADGCPPYPEPEERHVSHETPAAPPTPPHAPVTDEPVHVTASSTAVDAVLVGAWSTGTDLAVLASELGLDLPRLVARTRYLEAQGRLTHASPSLDRSGRHRRVDGTEAPAMPQPRQWYYPSQPRPPHQEAVWDQQSSSSTFGSAPMHDWDGILDQWQVSTAPTASWQGFA</sequence>
<organism evidence="2 3">
    <name type="scientific">Streptomyces sp. 900116325</name>
    <dbReference type="NCBI Taxonomy" id="3154295"/>
    <lineage>
        <taxon>Bacteria</taxon>
        <taxon>Bacillati</taxon>
        <taxon>Actinomycetota</taxon>
        <taxon>Actinomycetes</taxon>
        <taxon>Kitasatosporales</taxon>
        <taxon>Streptomycetaceae</taxon>
        <taxon>Streptomyces</taxon>
    </lineage>
</organism>
<reference evidence="2 3" key="1">
    <citation type="submission" date="2024-06" db="EMBL/GenBank/DDBJ databases">
        <title>The Natural Products Discovery Center: Release of the First 8490 Sequenced Strains for Exploring Actinobacteria Biosynthetic Diversity.</title>
        <authorList>
            <person name="Kalkreuter E."/>
            <person name="Kautsar S.A."/>
            <person name="Yang D."/>
            <person name="Bader C.D."/>
            <person name="Teijaro C.N."/>
            <person name="Fluegel L."/>
            <person name="Davis C.M."/>
            <person name="Simpson J.R."/>
            <person name="Lauterbach L."/>
            <person name="Steele A.D."/>
            <person name="Gui C."/>
            <person name="Meng S."/>
            <person name="Li G."/>
            <person name="Viehrig K."/>
            <person name="Ye F."/>
            <person name="Su P."/>
            <person name="Kiefer A.F."/>
            <person name="Nichols A."/>
            <person name="Cepeda A.J."/>
            <person name="Yan W."/>
            <person name="Fan B."/>
            <person name="Jiang Y."/>
            <person name="Adhikari A."/>
            <person name="Zheng C.-J."/>
            <person name="Schuster L."/>
            <person name="Cowan T.M."/>
            <person name="Smanski M.J."/>
            <person name="Chevrette M.G."/>
            <person name="De Carvalho L.P.S."/>
            <person name="Shen B."/>
        </authorList>
    </citation>
    <scope>NUCLEOTIDE SEQUENCE [LARGE SCALE GENOMIC DNA]</scope>
    <source>
        <strain evidence="2 3">NPDC005137</strain>
    </source>
</reference>